<dbReference type="EMBL" id="CP017599">
    <property type="protein sequence ID" value="AOX00665.1"/>
    <property type="molecule type" value="Genomic_DNA"/>
</dbReference>
<dbReference type="InterPro" id="IPR025938">
    <property type="entry name" value="RRXRR_dom"/>
</dbReference>
<dbReference type="RefSeq" id="WP_070393118.1">
    <property type="nucleotide sequence ID" value="NZ_CP017599.1"/>
</dbReference>
<dbReference type="SMART" id="SM00507">
    <property type="entry name" value="HNHc"/>
    <property type="match status" value="1"/>
</dbReference>
<evidence type="ECO:0000259" key="1">
    <source>
        <dbReference type="SMART" id="SM00507"/>
    </source>
</evidence>
<dbReference type="Pfam" id="PF14239">
    <property type="entry name" value="RRXRR"/>
    <property type="match status" value="1"/>
</dbReference>
<dbReference type="InterPro" id="IPR052892">
    <property type="entry name" value="NA-targeting_endonuclease"/>
</dbReference>
<dbReference type="PANTHER" id="PTHR33877">
    <property type="entry name" value="SLL1193 PROTEIN"/>
    <property type="match status" value="1"/>
</dbReference>
<keyword evidence="2" id="KW-0378">Hydrolase</keyword>
<dbReference type="GO" id="GO:0004519">
    <property type="term" value="F:endonuclease activity"/>
    <property type="evidence" value="ECO:0007669"/>
    <property type="project" value="UniProtKB-KW"/>
</dbReference>
<protein>
    <submittedName>
        <fullName evidence="2">HNH endonuclease</fullName>
    </submittedName>
</protein>
<keyword evidence="2" id="KW-0255">Endonuclease</keyword>
<dbReference type="Pfam" id="PF01844">
    <property type="entry name" value="HNH"/>
    <property type="match status" value="1"/>
</dbReference>
<gene>
    <name evidence="2" type="ORF">BJP34_15515</name>
</gene>
<dbReference type="KEGG" id="mpro:BJP34_15515"/>
<dbReference type="InterPro" id="IPR002711">
    <property type="entry name" value="HNH"/>
</dbReference>
<dbReference type="NCBIfam" id="NF040563">
    <property type="entry name" value="guided_IscB"/>
    <property type="match status" value="1"/>
</dbReference>
<proteinExistence type="predicted"/>
<dbReference type="STRING" id="1458985.BJP34_15515"/>
<dbReference type="PANTHER" id="PTHR33877:SF2">
    <property type="entry name" value="OS07G0170200 PROTEIN"/>
    <property type="match status" value="1"/>
</dbReference>
<organism evidence="2 3">
    <name type="scientific">Moorena producens PAL-8-15-08-1</name>
    <dbReference type="NCBI Taxonomy" id="1458985"/>
    <lineage>
        <taxon>Bacteria</taxon>
        <taxon>Bacillati</taxon>
        <taxon>Cyanobacteriota</taxon>
        <taxon>Cyanophyceae</taxon>
        <taxon>Coleofasciculales</taxon>
        <taxon>Coleofasciculaceae</taxon>
        <taxon>Moorena</taxon>
    </lineage>
</organism>
<dbReference type="Proteomes" id="UP000177870">
    <property type="component" value="Chromosome"/>
</dbReference>
<dbReference type="GO" id="GO:0003676">
    <property type="term" value="F:nucleic acid binding"/>
    <property type="evidence" value="ECO:0007669"/>
    <property type="project" value="InterPro"/>
</dbReference>
<evidence type="ECO:0000313" key="2">
    <source>
        <dbReference type="EMBL" id="AOX00665.1"/>
    </source>
</evidence>
<dbReference type="AlphaFoldDB" id="A0A1D8TSV2"/>
<accession>A0A1D8TSV2</accession>
<dbReference type="OrthoDB" id="9802901at2"/>
<dbReference type="GO" id="GO:0008270">
    <property type="term" value="F:zinc ion binding"/>
    <property type="evidence" value="ECO:0007669"/>
    <property type="project" value="InterPro"/>
</dbReference>
<dbReference type="InterPro" id="IPR003615">
    <property type="entry name" value="HNH_nuc"/>
</dbReference>
<feature type="domain" description="HNH nuclease" evidence="1">
    <location>
        <begin position="184"/>
        <end position="235"/>
    </location>
</feature>
<dbReference type="CDD" id="cd00085">
    <property type="entry name" value="HNHc"/>
    <property type="match status" value="1"/>
</dbReference>
<sequence>MQNYVFIIDQNQNPLNPVRPKRARQLLEQGKASVFRRYPFTLILKRAINQPNIHPLTIKIDPGSRYTGFALLDGSNVIWLGELEHRAQKIKSELDKRRAVRRSRRYRKTRYRKARFLNRKRPEGWLAPSLNHRVLTVETWLNRLIRFAPVKGIAIESVKFDMQKMVNPDISSEEYQQGTLHGYEVKEYLLEKWSRKCTYCGKKDIPLQIEHIKPKSRGGTNRISNLCLACQKCNHKKGNKPIEDYLKNQPSLLLKIKAQAQKPLKDAAAVNATRKAIVKMAQTLNCQGQPLCQIEVTTATGGQTKYHRCRLGLPKQHSIDAACVGDLEKLEFRTSQALLIKSTGQITKRMCRMNKFGFPCSQPRRRYNHDWKTGDIGKTVKNGITYVGKIVVQNQRRFEIRIGKQRIGNTFECLVRLHKQDGYQYSFSPNYSLL</sequence>
<reference evidence="3" key="1">
    <citation type="submission" date="2016-10" db="EMBL/GenBank/DDBJ databases">
        <title>Comparative genomics uncovers the prolific and rare metabolic potential of the cyanobacterial genus Moorea.</title>
        <authorList>
            <person name="Leao T."/>
            <person name="Castelao G."/>
            <person name="Korobeynikov A."/>
            <person name="Monroe E.A."/>
            <person name="Podell S."/>
            <person name="Glukhov E."/>
            <person name="Allen E."/>
            <person name="Gerwick W.H."/>
            <person name="Gerwick L."/>
        </authorList>
    </citation>
    <scope>NUCLEOTIDE SEQUENCE [LARGE SCALE GENOMIC DNA]</scope>
    <source>
        <strain evidence="3">PAL-8-15-08-1</strain>
    </source>
</reference>
<evidence type="ECO:0000313" key="3">
    <source>
        <dbReference type="Proteomes" id="UP000177870"/>
    </source>
</evidence>
<dbReference type="InterPro" id="IPR047693">
    <property type="entry name" value="RNA-guided_IscB-like"/>
</dbReference>
<name>A0A1D8TSV2_9CYAN</name>
<dbReference type="Gene3D" id="1.10.30.50">
    <property type="match status" value="1"/>
</dbReference>
<keyword evidence="2" id="KW-0540">Nuclease</keyword>